<gene>
    <name evidence="1" type="ORF">AAF712_016348</name>
</gene>
<dbReference type="Proteomes" id="UP001437256">
    <property type="component" value="Unassembled WGS sequence"/>
</dbReference>
<reference evidence="1 2" key="1">
    <citation type="submission" date="2024-05" db="EMBL/GenBank/DDBJ databases">
        <title>A draft genome resource for the thread blight pathogen Marasmius tenuissimus strain MS-2.</title>
        <authorList>
            <person name="Yulfo-Soto G.E."/>
            <person name="Baruah I.K."/>
            <person name="Amoako-Attah I."/>
            <person name="Bukari Y."/>
            <person name="Meinhardt L.W."/>
            <person name="Bailey B.A."/>
            <person name="Cohen S.P."/>
        </authorList>
    </citation>
    <scope>NUCLEOTIDE SEQUENCE [LARGE SCALE GENOMIC DNA]</scope>
    <source>
        <strain evidence="1 2">MS-2</strain>
    </source>
</reference>
<evidence type="ECO:0000313" key="1">
    <source>
        <dbReference type="EMBL" id="KAL0057031.1"/>
    </source>
</evidence>
<organism evidence="1 2">
    <name type="scientific">Marasmius tenuissimus</name>
    <dbReference type="NCBI Taxonomy" id="585030"/>
    <lineage>
        <taxon>Eukaryota</taxon>
        <taxon>Fungi</taxon>
        <taxon>Dikarya</taxon>
        <taxon>Basidiomycota</taxon>
        <taxon>Agaricomycotina</taxon>
        <taxon>Agaricomycetes</taxon>
        <taxon>Agaricomycetidae</taxon>
        <taxon>Agaricales</taxon>
        <taxon>Marasmiineae</taxon>
        <taxon>Marasmiaceae</taxon>
        <taxon>Marasmius</taxon>
    </lineage>
</organism>
<dbReference type="EMBL" id="JBBXMP010000739">
    <property type="protein sequence ID" value="KAL0057031.1"/>
    <property type="molecule type" value="Genomic_DNA"/>
</dbReference>
<sequence>MPQIYNITPEERTAYLAEFEEPPTTFDPEPLITPTVSVSTSRRLNVLYTGHTPFSFIPSLFLSSIPRAYLASSSPFQFIWSSHDFCQQVMHPIDSFHYSPDSPCSPDEVALGIRDTMFNLHSYIQNTPNNPALIGFAYTGLTSLHFTVPFSYSTPSLSRSSDSCVVYRRDHRTTVDEVKTYLEQRYEHGYSDDYPLDAIPERYRTDNEPMTPRTWHEFMEPFTVTSGDEYVFRHRETFYPIAFHYAPQLFKSIVEAYVAINGFDALDRITAVELARYVQEEAKQYFIDGQIYAEYFLKFKSLYFTDIPSRIRPDNSPLSIVLHSDAF</sequence>
<name>A0ABR2Z853_9AGAR</name>
<keyword evidence="2" id="KW-1185">Reference proteome</keyword>
<protein>
    <submittedName>
        <fullName evidence="1">Uncharacterized protein</fullName>
    </submittedName>
</protein>
<proteinExistence type="predicted"/>
<comment type="caution">
    <text evidence="1">The sequence shown here is derived from an EMBL/GenBank/DDBJ whole genome shotgun (WGS) entry which is preliminary data.</text>
</comment>
<evidence type="ECO:0000313" key="2">
    <source>
        <dbReference type="Proteomes" id="UP001437256"/>
    </source>
</evidence>
<accession>A0ABR2Z853</accession>